<evidence type="ECO:0000259" key="2">
    <source>
        <dbReference type="Pfam" id="PF00561"/>
    </source>
</evidence>
<evidence type="ECO:0000313" key="3">
    <source>
        <dbReference type="EMBL" id="CUH52220.1"/>
    </source>
</evidence>
<protein>
    <submittedName>
        <fullName evidence="3">Soluble epoxide hydrolase</fullName>
        <ecNumber evidence="3">3.3.2.10</ecNumber>
    </submittedName>
</protein>
<dbReference type="InterPro" id="IPR000639">
    <property type="entry name" value="Epox_hydrolase-like"/>
</dbReference>
<sequence length="270" mass="29803">MLHGFPEYSGAFFDLIPHLQDDFFCIAPDQRGYGQSWRPAKVADYAPSKLIADAAAVLNHFSPAKPIAAVLGHDWGAAVAYGLAFRHPERFARLMIANGVHPIPFQHALAAGGAQSEASQYIDWLRAEGSEEKLCANDHARLLGLFSDQMDMSWMTAEKRGAYQAAWGDARQLRGMVNWYRASSLKVASPGVPLTAEDLPNLPAEMLRVAMPHLLLWGENDTALLPESYEGLSELCEDLTQRSIAGADHWLLHQKPGEVAEQIRAFLRQA</sequence>
<proteinExistence type="predicted"/>
<dbReference type="EC" id="3.3.2.10" evidence="3"/>
<dbReference type="PANTHER" id="PTHR43329">
    <property type="entry name" value="EPOXIDE HYDROLASE"/>
    <property type="match status" value="1"/>
</dbReference>
<dbReference type="EMBL" id="CYPW01000016">
    <property type="protein sequence ID" value="CUH52220.1"/>
    <property type="molecule type" value="Genomic_DNA"/>
</dbReference>
<gene>
    <name evidence="3" type="ORF">SHM7688_01662</name>
</gene>
<dbReference type="AlphaFoldDB" id="A0A0N7LRZ8"/>
<accession>A0A0N7LRZ8</accession>
<dbReference type="PRINTS" id="PR00412">
    <property type="entry name" value="EPOXHYDRLASE"/>
</dbReference>
<name>A0A0N7LRZ8_9RHOB</name>
<organism evidence="3 4">
    <name type="scientific">Shimia marina</name>
    <dbReference type="NCBI Taxonomy" id="321267"/>
    <lineage>
        <taxon>Bacteria</taxon>
        <taxon>Pseudomonadati</taxon>
        <taxon>Pseudomonadota</taxon>
        <taxon>Alphaproteobacteria</taxon>
        <taxon>Rhodobacterales</taxon>
        <taxon>Roseobacteraceae</taxon>
    </lineage>
</organism>
<dbReference type="Gene3D" id="3.40.50.1820">
    <property type="entry name" value="alpha/beta hydrolase"/>
    <property type="match status" value="1"/>
</dbReference>
<keyword evidence="4" id="KW-1185">Reference proteome</keyword>
<dbReference type="Pfam" id="PF00561">
    <property type="entry name" value="Abhydrolase_1"/>
    <property type="match status" value="1"/>
</dbReference>
<reference evidence="3 4" key="1">
    <citation type="submission" date="2015-09" db="EMBL/GenBank/DDBJ databases">
        <authorList>
            <consortium name="Swine Surveillance"/>
        </authorList>
    </citation>
    <scope>NUCLEOTIDE SEQUENCE [LARGE SCALE GENOMIC DNA]</scope>
    <source>
        <strain evidence="3 4">CECT 7688</strain>
    </source>
</reference>
<evidence type="ECO:0000256" key="1">
    <source>
        <dbReference type="ARBA" id="ARBA00022801"/>
    </source>
</evidence>
<dbReference type="SUPFAM" id="SSF53474">
    <property type="entry name" value="alpha/beta-Hydrolases"/>
    <property type="match status" value="1"/>
</dbReference>
<dbReference type="InterPro" id="IPR029058">
    <property type="entry name" value="AB_hydrolase_fold"/>
</dbReference>
<dbReference type="STRING" id="321267.SHM7688_01662"/>
<feature type="domain" description="AB hydrolase-1" evidence="2">
    <location>
        <begin position="1"/>
        <end position="256"/>
    </location>
</feature>
<dbReference type="GO" id="GO:0004301">
    <property type="term" value="F:epoxide hydrolase activity"/>
    <property type="evidence" value="ECO:0007669"/>
    <property type="project" value="UniProtKB-EC"/>
</dbReference>
<dbReference type="InterPro" id="IPR000073">
    <property type="entry name" value="AB_hydrolase_1"/>
</dbReference>
<dbReference type="PRINTS" id="PR00111">
    <property type="entry name" value="ABHYDROLASE"/>
</dbReference>
<keyword evidence="1 3" id="KW-0378">Hydrolase</keyword>
<evidence type="ECO:0000313" key="4">
    <source>
        <dbReference type="Proteomes" id="UP000054823"/>
    </source>
</evidence>
<dbReference type="Proteomes" id="UP000054823">
    <property type="component" value="Unassembled WGS sequence"/>
</dbReference>